<dbReference type="GO" id="GO:0007617">
    <property type="term" value="P:mating behavior"/>
    <property type="evidence" value="ECO:0007669"/>
    <property type="project" value="UniProtKB-ARBA"/>
</dbReference>
<dbReference type="PANTHER" id="PTHR10300:SF14">
    <property type="entry name" value="PROTEIN SARAH"/>
    <property type="match status" value="1"/>
</dbReference>
<reference evidence="4" key="1">
    <citation type="submission" date="2015-09" db="EMBL/GenBank/DDBJ databases">
        <title>Scylla olivacea transcriptome.</title>
        <authorList>
            <person name="Ikhwanuddin M."/>
        </authorList>
    </citation>
    <scope>NUCLEOTIDE SEQUENCE</scope>
</reference>
<dbReference type="InterPro" id="IPR035979">
    <property type="entry name" value="RBD_domain_sf"/>
</dbReference>
<dbReference type="EMBL" id="GDRN01102838">
    <property type="protein sequence ID" value="JAI58168.1"/>
    <property type="molecule type" value="Transcribed_RNA"/>
</dbReference>
<comment type="similarity">
    <text evidence="1">Belongs to the RCAN family.</text>
</comment>
<keyword evidence="3" id="KW-0732">Signal</keyword>
<evidence type="ECO:0000313" key="4">
    <source>
        <dbReference type="EMBL" id="JAI58168.1"/>
    </source>
</evidence>
<dbReference type="GO" id="GO:0003676">
    <property type="term" value="F:nucleic acid binding"/>
    <property type="evidence" value="ECO:0007669"/>
    <property type="project" value="InterPro"/>
</dbReference>
<organism evidence="4">
    <name type="scientific">Scylla olivacea</name>
    <name type="common">Orange mud crab</name>
    <name type="synonym">Cancer olivacea</name>
    <dbReference type="NCBI Taxonomy" id="85551"/>
    <lineage>
        <taxon>Eukaryota</taxon>
        <taxon>Metazoa</taxon>
        <taxon>Ecdysozoa</taxon>
        <taxon>Arthropoda</taxon>
        <taxon>Crustacea</taxon>
        <taxon>Multicrustacea</taxon>
        <taxon>Malacostraca</taxon>
        <taxon>Eumalacostraca</taxon>
        <taxon>Eucarida</taxon>
        <taxon>Decapoda</taxon>
        <taxon>Pleocyemata</taxon>
        <taxon>Brachyura</taxon>
        <taxon>Eubrachyura</taxon>
        <taxon>Portunoidea</taxon>
        <taxon>Portunidae</taxon>
        <taxon>Portuninae</taxon>
        <taxon>Scylla</taxon>
    </lineage>
</organism>
<protein>
    <submittedName>
        <fullName evidence="4">Uncharacterized protein</fullName>
    </submittedName>
</protein>
<dbReference type="PANTHER" id="PTHR10300">
    <property type="entry name" value="CALCIPRESSIN"/>
    <property type="match status" value="1"/>
</dbReference>
<dbReference type="Gene3D" id="3.30.70.330">
    <property type="match status" value="1"/>
</dbReference>
<evidence type="ECO:0000256" key="2">
    <source>
        <dbReference type="SAM" id="MobiDB-lite"/>
    </source>
</evidence>
<evidence type="ECO:0000256" key="1">
    <source>
        <dbReference type="ARBA" id="ARBA00008209"/>
    </source>
</evidence>
<accession>A0A0N7ZA88</accession>
<name>A0A0N7ZA88_SCYOL</name>
<dbReference type="InterPro" id="IPR006931">
    <property type="entry name" value="Calcipressin"/>
</dbReference>
<dbReference type="GO" id="GO:0008597">
    <property type="term" value="F:calcium-dependent protein serine/threonine phosphatase regulator activity"/>
    <property type="evidence" value="ECO:0007669"/>
    <property type="project" value="TreeGrafter"/>
</dbReference>
<feature type="signal peptide" evidence="3">
    <location>
        <begin position="1"/>
        <end position="20"/>
    </location>
</feature>
<sequence length="286" mass="30836">MCVFSLYIFVLQWEAGGGAGGDCLPAAGTLEGGTSSDSGWEQCWNRDMLIEELHKSSRGEEGEAGGGYENGGGGVEEGAGGHDPGLQGGAGGESVDGDPDTSSEPPTSIIVTNLTLETFEHQVEREKFESLFHEIDEMVNFQYFKSFRRVRVNFATADQATRGREKVHMTEFNGETIKSYFTQPIILGSSRGGDPHLQPPAPEKQFLISPPASPPVGWEPAPEAEPVVNYDLISAVANLAPGEAHELHPPIEDKPGIIVHVCEECQICDHQGGARPRITQTRRPPT</sequence>
<dbReference type="GO" id="GO:0005737">
    <property type="term" value="C:cytoplasm"/>
    <property type="evidence" value="ECO:0007669"/>
    <property type="project" value="TreeGrafter"/>
</dbReference>
<dbReference type="GO" id="GO:0019722">
    <property type="term" value="P:calcium-mediated signaling"/>
    <property type="evidence" value="ECO:0007669"/>
    <property type="project" value="InterPro"/>
</dbReference>
<dbReference type="GO" id="GO:0005634">
    <property type="term" value="C:nucleus"/>
    <property type="evidence" value="ECO:0007669"/>
    <property type="project" value="TreeGrafter"/>
</dbReference>
<feature type="compositionally biased region" description="Gly residues" evidence="2">
    <location>
        <begin position="64"/>
        <end position="94"/>
    </location>
</feature>
<evidence type="ECO:0000256" key="3">
    <source>
        <dbReference type="SAM" id="SignalP"/>
    </source>
</evidence>
<dbReference type="InterPro" id="IPR012677">
    <property type="entry name" value="Nucleotide-bd_a/b_plait_sf"/>
</dbReference>
<dbReference type="Pfam" id="PF04847">
    <property type="entry name" value="Calcipressin"/>
    <property type="match status" value="1"/>
</dbReference>
<feature type="chain" id="PRO_5006016710" evidence="3">
    <location>
        <begin position="21"/>
        <end position="286"/>
    </location>
</feature>
<dbReference type="SUPFAM" id="SSF54928">
    <property type="entry name" value="RNA-binding domain, RBD"/>
    <property type="match status" value="1"/>
</dbReference>
<dbReference type="AlphaFoldDB" id="A0A0N7ZA88"/>
<dbReference type="FunFam" id="3.30.70.330:FF:000092">
    <property type="entry name" value="Calcipressin-2 isoform 2"/>
    <property type="match status" value="1"/>
</dbReference>
<proteinExistence type="inferred from homology"/>
<feature type="region of interest" description="Disordered" evidence="2">
    <location>
        <begin position="56"/>
        <end position="107"/>
    </location>
</feature>